<evidence type="ECO:0000313" key="5">
    <source>
        <dbReference type="Proteomes" id="UP001231166"/>
    </source>
</evidence>
<dbReference type="EMBL" id="JAPWIS010000034">
    <property type="protein sequence ID" value="MCZ4589634.1"/>
    <property type="molecule type" value="Genomic_DNA"/>
</dbReference>
<proteinExistence type="predicted"/>
<keyword evidence="3" id="KW-0614">Plasmid</keyword>
<evidence type="ECO:0000313" key="2">
    <source>
        <dbReference type="EMBL" id="MCZ4589634.1"/>
    </source>
</evidence>
<sequence>MTVIHPTGKMSARQLRHKLNVAHASGRLQPNGRARNAKGQWRGNRTATRRRAISEQVR</sequence>
<name>A0AAX3YNT2_RHOOP</name>
<dbReference type="EMBL" id="CP130954">
    <property type="protein sequence ID" value="WLF51207.1"/>
    <property type="molecule type" value="Genomic_DNA"/>
</dbReference>
<dbReference type="RefSeq" id="WP_267204680.1">
    <property type="nucleotide sequence ID" value="NZ_CAJUXZ010000033.1"/>
</dbReference>
<feature type="region of interest" description="Disordered" evidence="1">
    <location>
        <begin position="29"/>
        <end position="58"/>
    </location>
</feature>
<reference evidence="2" key="1">
    <citation type="submission" date="2022-12" db="EMBL/GenBank/DDBJ databases">
        <authorList>
            <person name="Krivoruchko A.V."/>
            <person name="Elkin A."/>
        </authorList>
    </citation>
    <scope>NUCLEOTIDE SEQUENCE</scope>
    <source>
        <strain evidence="2">IEGM 249</strain>
    </source>
</reference>
<gene>
    <name evidence="2" type="ORF">O4328_39380</name>
    <name evidence="3" type="ORF">Q5707_38240</name>
</gene>
<accession>A0AAX3YNT2</accession>
<dbReference type="Proteomes" id="UP001066327">
    <property type="component" value="Unassembled WGS sequence"/>
</dbReference>
<evidence type="ECO:0000313" key="3">
    <source>
        <dbReference type="EMBL" id="WLF51207.1"/>
    </source>
</evidence>
<keyword evidence="4" id="KW-1185">Reference proteome</keyword>
<reference evidence="3" key="2">
    <citation type="submission" date="2023-07" db="EMBL/GenBank/DDBJ databases">
        <title>Genomic analysis of Rhodococcus opacus VOC-14 with glycol ethers degradation activity.</title>
        <authorList>
            <person name="Narkevich D.A."/>
            <person name="Hlushen A.M."/>
            <person name="Akhremchuk A.E."/>
            <person name="Sikolenko M.A."/>
            <person name="Valentovich L.N."/>
        </authorList>
    </citation>
    <scope>NUCLEOTIDE SEQUENCE</scope>
    <source>
        <strain evidence="3">VOC-14</strain>
        <plasmid evidence="3">pRho-VOC14-C342</plasmid>
    </source>
</reference>
<dbReference type="AlphaFoldDB" id="A0AAX3YNT2"/>
<geneLocation type="plasmid" evidence="3 5">
    <name>pRho-VOC14-C342</name>
</geneLocation>
<evidence type="ECO:0000256" key="1">
    <source>
        <dbReference type="SAM" id="MobiDB-lite"/>
    </source>
</evidence>
<dbReference type="Proteomes" id="UP001231166">
    <property type="component" value="Plasmid pRho-VOC14-C342"/>
</dbReference>
<evidence type="ECO:0000313" key="4">
    <source>
        <dbReference type="Proteomes" id="UP001066327"/>
    </source>
</evidence>
<organism evidence="3 5">
    <name type="scientific">Rhodococcus opacus</name>
    <name type="common">Nocardia opaca</name>
    <dbReference type="NCBI Taxonomy" id="37919"/>
    <lineage>
        <taxon>Bacteria</taxon>
        <taxon>Bacillati</taxon>
        <taxon>Actinomycetota</taxon>
        <taxon>Actinomycetes</taxon>
        <taxon>Mycobacteriales</taxon>
        <taxon>Nocardiaceae</taxon>
        <taxon>Rhodococcus</taxon>
    </lineage>
</organism>
<evidence type="ECO:0008006" key="6">
    <source>
        <dbReference type="Google" id="ProtNLM"/>
    </source>
</evidence>
<protein>
    <recommendedName>
        <fullName evidence="6">HNH endonuclease</fullName>
    </recommendedName>
</protein>